<evidence type="ECO:0000313" key="2">
    <source>
        <dbReference type="Proteomes" id="UP001642484"/>
    </source>
</evidence>
<reference evidence="1 2" key="1">
    <citation type="submission" date="2024-02" db="EMBL/GenBank/DDBJ databases">
        <authorList>
            <person name="Chen Y."/>
            <person name="Shah S."/>
            <person name="Dougan E. K."/>
            <person name="Thang M."/>
            <person name="Chan C."/>
        </authorList>
    </citation>
    <scope>NUCLEOTIDE SEQUENCE [LARGE SCALE GENOMIC DNA]</scope>
</reference>
<gene>
    <name evidence="1" type="ORF">CCMP2556_LOCUS17993</name>
</gene>
<proteinExistence type="predicted"/>
<accession>A0ABP0KVY5</accession>
<protein>
    <submittedName>
        <fullName evidence="1">Uncharacterized protein</fullName>
    </submittedName>
</protein>
<sequence>MTSSSVFALGWQAMINIKQATFWKQNQDDQTIAKKKRPYDKTNRSANALYLREKSGVYKKNGSDPSRINSLIQKDSCLCASKTCFKQFAQSKELHQFIGEFWDLNKQDQDSLLQTSSTGSGPTQAWTLLGHPIGFKCLASLVAVGKSRLRNASAHAAPDLRHGKKAHRSKPGTWTADAFFQVAYDSIAETLPDQFVRRGRAKKRSRRR</sequence>
<name>A0ABP0KVY5_9DINO</name>
<evidence type="ECO:0000313" key="1">
    <source>
        <dbReference type="EMBL" id="CAK9030722.1"/>
    </source>
</evidence>
<organism evidence="1 2">
    <name type="scientific">Durusdinium trenchii</name>
    <dbReference type="NCBI Taxonomy" id="1381693"/>
    <lineage>
        <taxon>Eukaryota</taxon>
        <taxon>Sar</taxon>
        <taxon>Alveolata</taxon>
        <taxon>Dinophyceae</taxon>
        <taxon>Suessiales</taxon>
        <taxon>Symbiodiniaceae</taxon>
        <taxon>Durusdinium</taxon>
    </lineage>
</organism>
<comment type="caution">
    <text evidence="1">The sequence shown here is derived from an EMBL/GenBank/DDBJ whole genome shotgun (WGS) entry which is preliminary data.</text>
</comment>
<keyword evidence="2" id="KW-1185">Reference proteome</keyword>
<dbReference type="EMBL" id="CAXAMN010010080">
    <property type="protein sequence ID" value="CAK9030722.1"/>
    <property type="molecule type" value="Genomic_DNA"/>
</dbReference>
<dbReference type="Proteomes" id="UP001642484">
    <property type="component" value="Unassembled WGS sequence"/>
</dbReference>